<keyword evidence="3" id="KW-1185">Reference proteome</keyword>
<evidence type="ECO:0000313" key="2">
    <source>
        <dbReference type="EMBL" id="RKP32068.1"/>
    </source>
</evidence>
<dbReference type="PANTHER" id="PTHR47260">
    <property type="entry name" value="UPF0644 PROTEIN PB2B4.06"/>
    <property type="match status" value="1"/>
</dbReference>
<gene>
    <name evidence="2" type="ORF">METBISCDRAFT_12699</name>
</gene>
<dbReference type="OrthoDB" id="506431at2759"/>
<proteinExistence type="predicted"/>
<evidence type="ECO:0000313" key="3">
    <source>
        <dbReference type="Proteomes" id="UP000268321"/>
    </source>
</evidence>
<dbReference type="InterPro" id="IPR006683">
    <property type="entry name" value="Thioestr_dom"/>
</dbReference>
<feature type="domain" description="Thioesterase" evidence="1">
    <location>
        <begin position="123"/>
        <end position="189"/>
    </location>
</feature>
<dbReference type="PANTHER" id="PTHR47260:SF4">
    <property type="entry name" value="MIOREX COMPLEX COMPONENT 3"/>
    <property type="match status" value="1"/>
</dbReference>
<reference evidence="3" key="1">
    <citation type="journal article" date="2018" name="Nat. Microbiol.">
        <title>Leveraging single-cell genomics to expand the fungal tree of life.</title>
        <authorList>
            <person name="Ahrendt S.R."/>
            <person name="Quandt C.A."/>
            <person name="Ciobanu D."/>
            <person name="Clum A."/>
            <person name="Salamov A."/>
            <person name="Andreopoulos B."/>
            <person name="Cheng J.F."/>
            <person name="Woyke T."/>
            <person name="Pelin A."/>
            <person name="Henrissat B."/>
            <person name="Reynolds N.K."/>
            <person name="Benny G.L."/>
            <person name="Smith M.E."/>
            <person name="James T.Y."/>
            <person name="Grigoriev I.V."/>
        </authorList>
    </citation>
    <scope>NUCLEOTIDE SEQUENCE [LARGE SCALE GENOMIC DNA]</scope>
    <source>
        <strain evidence="3">Baker2002</strain>
    </source>
</reference>
<dbReference type="Gene3D" id="3.10.129.10">
    <property type="entry name" value="Hotdog Thioesterase"/>
    <property type="match status" value="1"/>
</dbReference>
<dbReference type="CDD" id="cd03443">
    <property type="entry name" value="PaaI_thioesterase"/>
    <property type="match status" value="1"/>
</dbReference>
<dbReference type="AlphaFoldDB" id="A0A4P9ZGM2"/>
<organism evidence="2 3">
    <name type="scientific">Metschnikowia bicuspidata</name>
    <dbReference type="NCBI Taxonomy" id="27322"/>
    <lineage>
        <taxon>Eukaryota</taxon>
        <taxon>Fungi</taxon>
        <taxon>Dikarya</taxon>
        <taxon>Ascomycota</taxon>
        <taxon>Saccharomycotina</taxon>
        <taxon>Pichiomycetes</taxon>
        <taxon>Metschnikowiaceae</taxon>
        <taxon>Metschnikowia</taxon>
    </lineage>
</organism>
<accession>A0A4P9ZGM2</accession>
<dbReference type="EMBL" id="ML004434">
    <property type="protein sequence ID" value="RKP32068.1"/>
    <property type="molecule type" value="Genomic_DNA"/>
</dbReference>
<evidence type="ECO:0000259" key="1">
    <source>
        <dbReference type="Pfam" id="PF03061"/>
    </source>
</evidence>
<dbReference type="InterPro" id="IPR029069">
    <property type="entry name" value="HotDog_dom_sf"/>
</dbReference>
<dbReference type="SUPFAM" id="SSF54637">
    <property type="entry name" value="Thioesterase/thiol ester dehydrase-isomerase"/>
    <property type="match status" value="1"/>
</dbReference>
<dbReference type="Pfam" id="PF03061">
    <property type="entry name" value="4HBT"/>
    <property type="match status" value="1"/>
</dbReference>
<name>A0A4P9ZGM2_9ASCO</name>
<sequence length="224" mass="24828">MSFLRTATGLTTPLVAFSVGFMLFPPEWRRGKWQTRKLSHMNESAMNHIQNSPLYQQLIQNKNNVVSRNSDSFPSQHKKNHVGSGLLFGPDLFEVDPILFANDQTGDLVGFYHLGKGLVSQDGLIHNGITATILDEGLCRCGFAQLPSKKGVTANLTIDFHEQAPPDTTVVLRARVKSAKGRKVVILGNLTTLPPTGEESVEIASASCILVEPRWFRYLRWLGI</sequence>
<dbReference type="Proteomes" id="UP000268321">
    <property type="component" value="Unassembled WGS sequence"/>
</dbReference>
<protein>
    <recommendedName>
        <fullName evidence="1">Thioesterase domain-containing protein</fullName>
    </recommendedName>
</protein>
<dbReference type="InterPro" id="IPR052061">
    <property type="entry name" value="PTE-AB_protein"/>
</dbReference>